<dbReference type="RefSeq" id="WP_023578548.1">
    <property type="nucleotide sequence ID" value="NZ_AVGG01000002.1"/>
</dbReference>
<evidence type="ECO:0000313" key="2">
    <source>
        <dbReference type="Proteomes" id="UP000018004"/>
    </source>
</evidence>
<dbReference type="Proteomes" id="UP000018004">
    <property type="component" value="Unassembled WGS sequence"/>
</dbReference>
<keyword evidence="2" id="KW-1185">Reference proteome</keyword>
<sequence length="420" mass="49290">MIDFVKILIKDLDPSELEGNTLLDFERKASVTTGEIKTVNRYGYAITPYKHAYYKGIEFVIYDTGTVFFKGSLHKYWNNGAHNYNNFDLKAVLLVLNDLNDKFNITPQQCILKCLEVGVNITPPEPTNEILNNCLLHKTKLFEYQKNSEEGKYKQVEHSQYIIKAYNKALHYKSKGFEIDSEIMRFEIKYTRMEKLNKKGIFTLFDLINYGLHNFKNELITEWENVLFYDNTTQIDTLSTKLKYRMLEYSNPNYWSGLLSNNQTENFKTHRKQFKEITKTYSNNIQKNITEVISQKVDFLNFNTTQIDTLNILSKKVELVSSTPSEKSVCKVTGLDISMQKENSLLLSHTGLKYYYLTDKKTFEQIKRRYLSGKWVFSDYKMQIKEIAHNIRNTDSNQRIKQNRLYPSGQTNLLTTLLTN</sequence>
<dbReference type="OrthoDB" id="795069at2"/>
<dbReference type="eggNOG" id="ENOG5032UBT">
    <property type="taxonomic scope" value="Bacteria"/>
</dbReference>
<dbReference type="AlphaFoldDB" id="V6SS65"/>
<dbReference type="EMBL" id="AVGG01000002">
    <property type="protein sequence ID" value="ESU29481.1"/>
    <property type="molecule type" value="Genomic_DNA"/>
</dbReference>
<comment type="caution">
    <text evidence="1">The sequence shown here is derived from an EMBL/GenBank/DDBJ whole genome shotgun (WGS) entry which is preliminary data.</text>
</comment>
<gene>
    <name evidence="1" type="ORF">FLJC2902T_08870</name>
</gene>
<name>V6SS65_9FLAO</name>
<protein>
    <submittedName>
        <fullName evidence="1">Uncharacterized protein</fullName>
    </submittedName>
</protein>
<dbReference type="PATRIC" id="fig|1341181.4.peg.880"/>
<evidence type="ECO:0000313" key="1">
    <source>
        <dbReference type="EMBL" id="ESU29481.1"/>
    </source>
</evidence>
<dbReference type="STRING" id="1341181.FLJC2902T_08870"/>
<organism evidence="1 2">
    <name type="scientific">Flavobacterium limnosediminis JC2902</name>
    <dbReference type="NCBI Taxonomy" id="1341181"/>
    <lineage>
        <taxon>Bacteria</taxon>
        <taxon>Pseudomonadati</taxon>
        <taxon>Bacteroidota</taxon>
        <taxon>Flavobacteriia</taxon>
        <taxon>Flavobacteriales</taxon>
        <taxon>Flavobacteriaceae</taxon>
        <taxon>Flavobacterium</taxon>
    </lineage>
</organism>
<accession>V6SS65</accession>
<reference evidence="1 2" key="1">
    <citation type="submission" date="2013-08" db="EMBL/GenBank/DDBJ databases">
        <title>Flavobacterium limnosediminis JC2902 genome sequencing.</title>
        <authorList>
            <person name="Lee K."/>
            <person name="Yi H."/>
            <person name="Park S."/>
            <person name="Chun J."/>
        </authorList>
    </citation>
    <scope>NUCLEOTIDE SEQUENCE [LARGE SCALE GENOMIC DNA]</scope>
    <source>
        <strain evidence="1 2">JC2902</strain>
    </source>
</reference>
<proteinExistence type="predicted"/>